<evidence type="ECO:0000313" key="1">
    <source>
        <dbReference type="EMBL" id="MBD2566183.1"/>
    </source>
</evidence>
<accession>A0ABR8F9C7</accession>
<gene>
    <name evidence="1" type="ORF">H6G95_37740</name>
</gene>
<comment type="caution">
    <text evidence="1">The sequence shown here is derived from an EMBL/GenBank/DDBJ whole genome shotgun (WGS) entry which is preliminary data.</text>
</comment>
<proteinExistence type="predicted"/>
<dbReference type="EMBL" id="JACJTE010000152">
    <property type="protein sequence ID" value="MBD2566183.1"/>
    <property type="molecule type" value="Genomic_DNA"/>
</dbReference>
<feature type="non-terminal residue" evidence="1">
    <location>
        <position position="85"/>
    </location>
</feature>
<protein>
    <submittedName>
        <fullName evidence="1">Uncharacterized protein</fullName>
    </submittedName>
</protein>
<reference evidence="1 2" key="1">
    <citation type="journal article" date="2020" name="ISME J.">
        <title>Comparative genomics reveals insights into cyanobacterial evolution and habitat adaptation.</title>
        <authorList>
            <person name="Chen M.Y."/>
            <person name="Teng W.K."/>
            <person name="Zhao L."/>
            <person name="Hu C.X."/>
            <person name="Zhou Y.K."/>
            <person name="Han B.P."/>
            <person name="Song L.R."/>
            <person name="Shu W.S."/>
        </authorList>
    </citation>
    <scope>NUCLEOTIDE SEQUENCE [LARGE SCALE GENOMIC DNA]</scope>
    <source>
        <strain evidence="1 2">FACHB-391</strain>
    </source>
</reference>
<dbReference type="Proteomes" id="UP000604661">
    <property type="component" value="Unassembled WGS sequence"/>
</dbReference>
<keyword evidence="2" id="KW-1185">Reference proteome</keyword>
<name>A0ABR8F9C7_NOSLI</name>
<evidence type="ECO:0000313" key="2">
    <source>
        <dbReference type="Proteomes" id="UP000604661"/>
    </source>
</evidence>
<sequence>MVKSSIRNQKIVPFEDFLDLATLVKLKKENYQIGAYLLSKKQVSDTNNTLQLVFGYECTGFHPLFNSSERLEGIAKAFENGCKDF</sequence>
<dbReference type="RefSeq" id="WP_190971603.1">
    <property type="nucleotide sequence ID" value="NZ_JACJTE010000152.1"/>
</dbReference>
<organism evidence="1 2">
    <name type="scientific">Nostoc linckia FACHB-391</name>
    <dbReference type="NCBI Taxonomy" id="2692906"/>
    <lineage>
        <taxon>Bacteria</taxon>
        <taxon>Bacillati</taxon>
        <taxon>Cyanobacteriota</taxon>
        <taxon>Cyanophyceae</taxon>
        <taxon>Nostocales</taxon>
        <taxon>Nostocaceae</taxon>
        <taxon>Nostoc</taxon>
    </lineage>
</organism>